<dbReference type="GO" id="GO:0006189">
    <property type="term" value="P:'de novo' IMP biosynthetic process"/>
    <property type="evidence" value="ECO:0007669"/>
    <property type="project" value="UniProtKB-UniPathway"/>
</dbReference>
<comment type="similarity">
    <text evidence="3 13">Belongs to the lyase 1 family. Adenylosuccinate lyase subfamily.</text>
</comment>
<accession>A0A1Y6BQQ9</accession>
<dbReference type="GO" id="GO:0044208">
    <property type="term" value="P:'de novo' AMP biosynthetic process"/>
    <property type="evidence" value="ECO:0007669"/>
    <property type="project" value="UniProtKB-UniPathway"/>
</dbReference>
<comment type="pathway">
    <text evidence="2 13">Purine metabolism; AMP biosynthesis via de novo pathway; AMP from IMP: step 2/2.</text>
</comment>
<evidence type="ECO:0000256" key="8">
    <source>
        <dbReference type="ARBA" id="ARBA00024477"/>
    </source>
</evidence>
<dbReference type="GO" id="GO:0004018">
    <property type="term" value="F:N6-(1,2-dicarboxyethyl)AMP AMP-lyase (fumarate-forming) activity"/>
    <property type="evidence" value="ECO:0007669"/>
    <property type="project" value="UniProtKB-UniRule"/>
</dbReference>
<dbReference type="EC" id="4.3.2.2" evidence="4 12"/>
<dbReference type="PANTHER" id="PTHR43411">
    <property type="entry name" value="ADENYLOSUCCINATE LYASE"/>
    <property type="match status" value="1"/>
</dbReference>
<dbReference type="PRINTS" id="PR00149">
    <property type="entry name" value="FUMRATELYASE"/>
</dbReference>
<dbReference type="EMBL" id="FWZT01000007">
    <property type="protein sequence ID" value="SMF22262.1"/>
    <property type="molecule type" value="Genomic_DNA"/>
</dbReference>
<dbReference type="InterPro" id="IPR047136">
    <property type="entry name" value="PurB_bact"/>
</dbReference>
<comment type="catalytic activity">
    <reaction evidence="11">
        <text>N(6)-(1,2-dicarboxyethyl)-AMP = fumarate + AMP</text>
        <dbReference type="Rhea" id="RHEA:16853"/>
        <dbReference type="ChEBI" id="CHEBI:29806"/>
        <dbReference type="ChEBI" id="CHEBI:57567"/>
        <dbReference type="ChEBI" id="CHEBI:456215"/>
        <dbReference type="EC" id="4.3.2.2"/>
    </reaction>
    <physiologicalReaction direction="left-to-right" evidence="11">
        <dbReference type="Rhea" id="RHEA:16854"/>
    </physiologicalReaction>
</comment>
<protein>
    <recommendedName>
        <fullName evidence="5 12">Adenylosuccinate lyase</fullName>
        <shortName evidence="13">ASL</shortName>
        <ecNumber evidence="4 12">4.3.2.2</ecNumber>
    </recommendedName>
    <alternativeName>
        <fullName evidence="10 13">Adenylosuccinase</fullName>
    </alternativeName>
</protein>
<dbReference type="Pfam" id="PF00206">
    <property type="entry name" value="Lyase_1"/>
    <property type="match status" value="1"/>
</dbReference>
<dbReference type="UniPathway" id="UPA00075">
    <property type="reaction ID" value="UER00336"/>
</dbReference>
<evidence type="ECO:0000256" key="2">
    <source>
        <dbReference type="ARBA" id="ARBA00004734"/>
    </source>
</evidence>
<evidence type="ECO:0000256" key="5">
    <source>
        <dbReference type="ARBA" id="ARBA00017058"/>
    </source>
</evidence>
<dbReference type="Pfam" id="PF08328">
    <property type="entry name" value="ASL_C"/>
    <property type="match status" value="1"/>
</dbReference>
<dbReference type="InterPro" id="IPR022761">
    <property type="entry name" value="Fumarate_lyase_N"/>
</dbReference>
<evidence type="ECO:0000256" key="3">
    <source>
        <dbReference type="ARBA" id="ARBA00008273"/>
    </source>
</evidence>
<evidence type="ECO:0000259" key="14">
    <source>
        <dbReference type="Pfam" id="PF00206"/>
    </source>
</evidence>
<evidence type="ECO:0000256" key="7">
    <source>
        <dbReference type="ARBA" id="ARBA00023239"/>
    </source>
</evidence>
<proteinExistence type="inferred from homology"/>
<dbReference type="Proteomes" id="UP000192907">
    <property type="component" value="Unassembled WGS sequence"/>
</dbReference>
<dbReference type="InterPro" id="IPR000362">
    <property type="entry name" value="Fumarate_lyase_fam"/>
</dbReference>
<evidence type="ECO:0000256" key="11">
    <source>
        <dbReference type="ARBA" id="ARBA00049115"/>
    </source>
</evidence>
<evidence type="ECO:0000259" key="15">
    <source>
        <dbReference type="Pfam" id="PF08328"/>
    </source>
</evidence>
<evidence type="ECO:0000313" key="16">
    <source>
        <dbReference type="EMBL" id="SMF22262.1"/>
    </source>
</evidence>
<dbReference type="Gene3D" id="1.20.200.10">
    <property type="entry name" value="Fumarase/aspartase (Central domain)"/>
    <property type="match status" value="1"/>
</dbReference>
<gene>
    <name evidence="16" type="ORF">SAMN06296036_107177</name>
</gene>
<dbReference type="InterPro" id="IPR008948">
    <property type="entry name" value="L-Aspartase-like"/>
</dbReference>
<dbReference type="InterPro" id="IPR024083">
    <property type="entry name" value="Fumarase/histidase_N"/>
</dbReference>
<keyword evidence="17" id="KW-1185">Reference proteome</keyword>
<dbReference type="NCBIfam" id="TIGR00928">
    <property type="entry name" value="purB"/>
    <property type="match status" value="1"/>
</dbReference>
<dbReference type="InterPro" id="IPR020557">
    <property type="entry name" value="Fumarate_lyase_CS"/>
</dbReference>
<dbReference type="RefSeq" id="WP_132318325.1">
    <property type="nucleotide sequence ID" value="NZ_FWZT01000007.1"/>
</dbReference>
<keyword evidence="6 13" id="KW-0658">Purine biosynthesis</keyword>
<comment type="function">
    <text evidence="9">Catalyzes two reactions in de novo purine nucleotide biosynthesis. Catalyzes the breakdown of 5-aminoimidazole- (N-succinylocarboxamide) ribotide (SAICAR or 2-[5-amino-1-(5-phospho-beta-D-ribosyl)imidazole-4-carboxamido]succinate) to 5-aminoimidazole-4-carboxamide ribotide (AICAR or 5-amino-1-(5-phospho-beta-D-ribosyl)imidazole-4-carboxamide) and fumarate, and of adenylosuccinate (ADS or N(6)-(1,2-dicarboxyethyl)-AMP) to adenosine monophosphate (AMP) and fumarate.</text>
</comment>
<comment type="catalytic activity">
    <reaction evidence="8">
        <text>(2S)-2-[5-amino-1-(5-phospho-beta-D-ribosyl)imidazole-4-carboxamido]succinate = 5-amino-1-(5-phospho-beta-D-ribosyl)imidazole-4-carboxamide + fumarate</text>
        <dbReference type="Rhea" id="RHEA:23920"/>
        <dbReference type="ChEBI" id="CHEBI:29806"/>
        <dbReference type="ChEBI" id="CHEBI:58443"/>
        <dbReference type="ChEBI" id="CHEBI:58475"/>
        <dbReference type="EC" id="4.3.2.2"/>
    </reaction>
    <physiologicalReaction direction="left-to-right" evidence="8">
        <dbReference type="Rhea" id="RHEA:23921"/>
    </physiologicalReaction>
</comment>
<dbReference type="STRING" id="1513793.SAMN06296036_107177"/>
<comment type="pathway">
    <text evidence="1 13">Purine metabolism; IMP biosynthesis via de novo pathway; 5-amino-1-(5-phospho-D-ribosyl)imidazole-4-carboxamide from 5-amino-1-(5-phospho-D-ribosyl)imidazole-4-carboxylate: step 2/2.</text>
</comment>
<dbReference type="GO" id="GO:0070626">
    <property type="term" value="F:(S)-2-(5-amino-1-(5-phospho-D-ribosyl)imidazole-4-carboxamido) succinate lyase (fumarate-forming) activity"/>
    <property type="evidence" value="ECO:0007669"/>
    <property type="project" value="RHEA"/>
</dbReference>
<keyword evidence="7 13" id="KW-0456">Lyase</keyword>
<dbReference type="InterPro" id="IPR004769">
    <property type="entry name" value="Pur_lyase"/>
</dbReference>
<evidence type="ECO:0000256" key="13">
    <source>
        <dbReference type="RuleBase" id="RU361172"/>
    </source>
</evidence>
<evidence type="ECO:0000256" key="9">
    <source>
        <dbReference type="ARBA" id="ARBA00025012"/>
    </source>
</evidence>
<evidence type="ECO:0000313" key="17">
    <source>
        <dbReference type="Proteomes" id="UP000192907"/>
    </source>
</evidence>
<feature type="domain" description="Fumarate lyase N-terminal" evidence="14">
    <location>
        <begin position="61"/>
        <end position="316"/>
    </location>
</feature>
<dbReference type="Gene3D" id="1.10.40.30">
    <property type="entry name" value="Fumarase/aspartase (C-terminal domain)"/>
    <property type="match status" value="1"/>
</dbReference>
<organism evidence="16 17">
    <name type="scientific">Pseudobacteriovorax antillogorgiicola</name>
    <dbReference type="NCBI Taxonomy" id="1513793"/>
    <lineage>
        <taxon>Bacteria</taxon>
        <taxon>Pseudomonadati</taxon>
        <taxon>Bdellovibrionota</taxon>
        <taxon>Oligoflexia</taxon>
        <taxon>Oligoflexales</taxon>
        <taxon>Pseudobacteriovoracaceae</taxon>
        <taxon>Pseudobacteriovorax</taxon>
    </lineage>
</organism>
<dbReference type="PANTHER" id="PTHR43411:SF1">
    <property type="entry name" value="ADENYLOSUCCINATE LYASE"/>
    <property type="match status" value="1"/>
</dbReference>
<dbReference type="PROSITE" id="PS00163">
    <property type="entry name" value="FUMARATE_LYASES"/>
    <property type="match status" value="1"/>
</dbReference>
<dbReference type="SUPFAM" id="SSF48557">
    <property type="entry name" value="L-aspartase-like"/>
    <property type="match status" value="1"/>
</dbReference>
<dbReference type="AlphaFoldDB" id="A0A1Y6BQQ9"/>
<sequence length="462" mass="51624">MNTLENQLFAVSAVDGRYRSKVEELAPLTSEAGLIANRIRVEAAWLLHLDECPEIHGDLNLPASIKPVLAELVTGPSQEAFISVKDYEKTTNHDVKAVEYYLRDVLKNHGCDDQQLAFIHFACTSEDINNLSYALMLKDCRDQVLLPYMDRIIDDLKAKAKQTASLPMLSRTHGQTASPTTLGKEFAVFGHRLLKQRQSLAAVELEGKMSGAVGNYNAHISAYPSVDWHQLSRSFIEERLGLKQNPLTTQIENHDSMIAFTDLVKHFNTILIGFARDMWSYISIGYFKQQTKAGEVGSSTMPHKVNPIDFENAEGNLGIANGIASHLSDKLLISRWQRDLSDSTVQRVLGTLFGHALIAYKSTLKGLDKVLVNEERLREDLDQAWEVLAEPVQTVMRRYGIADAYERLKAATRGRPVDRDAIQSMIRDCQEIPVQAKQDLLALTPATYLGIAESLTLEFVNG</sequence>
<evidence type="ECO:0000256" key="6">
    <source>
        <dbReference type="ARBA" id="ARBA00022755"/>
    </source>
</evidence>
<name>A0A1Y6BQQ9_9BACT</name>
<evidence type="ECO:0000256" key="1">
    <source>
        <dbReference type="ARBA" id="ARBA00004706"/>
    </source>
</evidence>
<dbReference type="InterPro" id="IPR013539">
    <property type="entry name" value="PurB_C"/>
</dbReference>
<dbReference type="Gene3D" id="1.10.275.10">
    <property type="entry name" value="Fumarase/aspartase (N-terminal domain)"/>
    <property type="match status" value="1"/>
</dbReference>
<dbReference type="OrthoDB" id="5288363at2"/>
<dbReference type="FunFam" id="1.20.200.10:FF:000004">
    <property type="entry name" value="Adenylosuccinate lyase"/>
    <property type="match status" value="1"/>
</dbReference>
<dbReference type="UniPathway" id="UPA00074">
    <property type="reaction ID" value="UER00132"/>
</dbReference>
<evidence type="ECO:0000256" key="12">
    <source>
        <dbReference type="NCBIfam" id="TIGR00928"/>
    </source>
</evidence>
<evidence type="ECO:0000256" key="10">
    <source>
        <dbReference type="ARBA" id="ARBA00030717"/>
    </source>
</evidence>
<dbReference type="NCBIfam" id="NF006764">
    <property type="entry name" value="PRK09285.1"/>
    <property type="match status" value="1"/>
</dbReference>
<feature type="domain" description="Adenylosuccinate lyase PurB C-terminal" evidence="15">
    <location>
        <begin position="334"/>
        <end position="449"/>
    </location>
</feature>
<reference evidence="17" key="1">
    <citation type="submission" date="2017-04" db="EMBL/GenBank/DDBJ databases">
        <authorList>
            <person name="Varghese N."/>
            <person name="Submissions S."/>
        </authorList>
    </citation>
    <scope>NUCLEOTIDE SEQUENCE [LARGE SCALE GENOMIC DNA]</scope>
    <source>
        <strain evidence="17">RKEM611</strain>
    </source>
</reference>
<evidence type="ECO:0000256" key="4">
    <source>
        <dbReference type="ARBA" id="ARBA00012339"/>
    </source>
</evidence>